<evidence type="ECO:0000259" key="1">
    <source>
        <dbReference type="PROSITE" id="PS50043"/>
    </source>
</evidence>
<feature type="domain" description="HTH luxR-type" evidence="1">
    <location>
        <begin position="156"/>
        <end position="221"/>
    </location>
</feature>
<dbReference type="InterPro" id="IPR000792">
    <property type="entry name" value="Tscrpt_reg_LuxR_C"/>
</dbReference>
<evidence type="ECO:0000313" key="2">
    <source>
        <dbReference type="EMBL" id="MFC3636717.1"/>
    </source>
</evidence>
<dbReference type="SMART" id="SM00421">
    <property type="entry name" value="HTH_LUXR"/>
    <property type="match status" value="1"/>
</dbReference>
<organism evidence="2 3">
    <name type="scientific">Camelimonas fluminis</name>
    <dbReference type="NCBI Taxonomy" id="1576911"/>
    <lineage>
        <taxon>Bacteria</taxon>
        <taxon>Pseudomonadati</taxon>
        <taxon>Pseudomonadota</taxon>
        <taxon>Alphaproteobacteria</taxon>
        <taxon>Hyphomicrobiales</taxon>
        <taxon>Chelatococcaceae</taxon>
        <taxon>Camelimonas</taxon>
    </lineage>
</organism>
<dbReference type="SUPFAM" id="SSF46894">
    <property type="entry name" value="C-terminal effector domain of the bipartite response regulators"/>
    <property type="match status" value="1"/>
</dbReference>
<accession>A0ABV7UDG4</accession>
<dbReference type="Gene3D" id="1.10.10.10">
    <property type="entry name" value="Winged helix-like DNA-binding domain superfamily/Winged helix DNA-binding domain"/>
    <property type="match status" value="1"/>
</dbReference>
<dbReference type="Pfam" id="PF00196">
    <property type="entry name" value="GerE"/>
    <property type="match status" value="1"/>
</dbReference>
<reference evidence="3" key="1">
    <citation type="journal article" date="2019" name="Int. J. Syst. Evol. Microbiol.">
        <title>The Global Catalogue of Microorganisms (GCM) 10K type strain sequencing project: providing services to taxonomists for standard genome sequencing and annotation.</title>
        <authorList>
            <consortium name="The Broad Institute Genomics Platform"/>
            <consortium name="The Broad Institute Genome Sequencing Center for Infectious Disease"/>
            <person name="Wu L."/>
            <person name="Ma J."/>
        </authorList>
    </citation>
    <scope>NUCLEOTIDE SEQUENCE [LARGE SCALE GENOMIC DNA]</scope>
    <source>
        <strain evidence="3">KCTC 42282</strain>
    </source>
</reference>
<dbReference type="EMBL" id="JBHRYC010000024">
    <property type="protein sequence ID" value="MFC3636717.1"/>
    <property type="molecule type" value="Genomic_DNA"/>
</dbReference>
<proteinExistence type="predicted"/>
<dbReference type="InterPro" id="IPR036388">
    <property type="entry name" value="WH-like_DNA-bd_sf"/>
</dbReference>
<dbReference type="RefSeq" id="WP_191320000.1">
    <property type="nucleotide sequence ID" value="NZ_BNCG01000012.1"/>
</dbReference>
<name>A0ABV7UDG4_9HYPH</name>
<protein>
    <submittedName>
        <fullName evidence="2">LuxR C-terminal-related transcriptional regulator</fullName>
    </submittedName>
</protein>
<dbReference type="PROSITE" id="PS50043">
    <property type="entry name" value="HTH_LUXR_2"/>
    <property type="match status" value="1"/>
</dbReference>
<comment type="caution">
    <text evidence="2">The sequence shown here is derived from an EMBL/GenBank/DDBJ whole genome shotgun (WGS) entry which is preliminary data.</text>
</comment>
<sequence>MAALSGLANISNITWAGAVRLPSGERIRNDDVMRRWRVAATRSMHPYIPPPHRIYDKPETDVSMDIPLRDLGRFRHYTFRQELPAGWFSSPFFQLHYGAHGIQDATFVAFPVNQDCESHFGFWSDQPMNGEDIALVAYALRGIKWFHRRLMLSHGLLLASAPLTPTEQKVLQLLLTAATEKWIAHQCGMAVSTTHQHISAIYRKFGVRSRAGLMSLWLNRRNGD</sequence>
<evidence type="ECO:0000313" key="3">
    <source>
        <dbReference type="Proteomes" id="UP001595704"/>
    </source>
</evidence>
<keyword evidence="3" id="KW-1185">Reference proteome</keyword>
<dbReference type="Proteomes" id="UP001595704">
    <property type="component" value="Unassembled WGS sequence"/>
</dbReference>
<dbReference type="InterPro" id="IPR016032">
    <property type="entry name" value="Sig_transdc_resp-reg_C-effctor"/>
</dbReference>
<gene>
    <name evidence="2" type="ORF">ACFONL_04855</name>
</gene>